<feature type="transmembrane region" description="Helical" evidence="1">
    <location>
        <begin position="204"/>
        <end position="222"/>
    </location>
</feature>
<feature type="transmembrane region" description="Helical" evidence="1">
    <location>
        <begin position="345"/>
        <end position="366"/>
    </location>
</feature>
<keyword evidence="1" id="KW-0812">Transmembrane</keyword>
<feature type="transmembrane region" description="Helical" evidence="1">
    <location>
        <begin position="234"/>
        <end position="255"/>
    </location>
</feature>
<feature type="transmembrane region" description="Helical" evidence="1">
    <location>
        <begin position="155"/>
        <end position="174"/>
    </location>
</feature>
<name>A0A3A9AK69_9FIRM</name>
<feature type="transmembrane region" description="Helical" evidence="1">
    <location>
        <begin position="372"/>
        <end position="390"/>
    </location>
</feature>
<dbReference type="EMBL" id="RAYQ01000008">
    <property type="protein sequence ID" value="RKI91759.1"/>
    <property type="molecule type" value="Genomic_DNA"/>
</dbReference>
<dbReference type="Proteomes" id="UP000280696">
    <property type="component" value="Unassembled WGS sequence"/>
</dbReference>
<feature type="transmembrane region" description="Helical" evidence="1">
    <location>
        <begin position="45"/>
        <end position="65"/>
    </location>
</feature>
<proteinExistence type="predicted"/>
<feature type="transmembrane region" description="Helical" evidence="1">
    <location>
        <begin position="316"/>
        <end position="338"/>
    </location>
</feature>
<evidence type="ECO:0000313" key="3">
    <source>
        <dbReference type="Proteomes" id="UP000280696"/>
    </source>
</evidence>
<sequence>MKNMENNYRSFFSKIANYSFYTGVIIEVLLVLIDKSAYTNPIEGQIFRITFLLFLVKIVFTRYSLKEYMAIFLFCALGVVSYCATGRNEVIRIIIFIAASKDIDMKKCLKAVFYMTLAGCIVIMFLSVTGIYGAVSLTRDYGRGSIETRYVLGMGHPNALQCMVWAVTVLGLYLYGEKMKWFQYGLVLLLNIGFFLLTDSKTSFLVTFFAIGMAFLAAKWRYIRGQKFIAGAGIFATVGSVGISVVIAANAYRIYDYVWHFDRSPITLLFFRLNEILNGRIRILVENNRFEGTVQTWSLFSRPENNYFFDMGWVRLFYWFGVIPGIVFVAFVIWFLIYCYRKKDYMAITLTAALAVYNIAEAHIISDYLARNYLFFLLGGAWCGMLKEVGRNKKKNERRKGQNA</sequence>
<evidence type="ECO:0000313" key="2">
    <source>
        <dbReference type="EMBL" id="RKI91759.1"/>
    </source>
</evidence>
<accession>A0A3A9AK69</accession>
<comment type="caution">
    <text evidence="2">The sequence shown here is derived from an EMBL/GenBank/DDBJ whole genome shotgun (WGS) entry which is preliminary data.</text>
</comment>
<feature type="transmembrane region" description="Helical" evidence="1">
    <location>
        <begin position="111"/>
        <end position="135"/>
    </location>
</feature>
<feature type="transmembrane region" description="Helical" evidence="1">
    <location>
        <begin position="71"/>
        <end position="99"/>
    </location>
</feature>
<evidence type="ECO:0000256" key="1">
    <source>
        <dbReference type="SAM" id="Phobius"/>
    </source>
</evidence>
<feature type="transmembrane region" description="Helical" evidence="1">
    <location>
        <begin position="181"/>
        <end position="198"/>
    </location>
</feature>
<evidence type="ECO:0008006" key="4">
    <source>
        <dbReference type="Google" id="ProtNLM"/>
    </source>
</evidence>
<reference evidence="2 3" key="1">
    <citation type="submission" date="2018-09" db="EMBL/GenBank/DDBJ databases">
        <title>Murine metabolic-syndrome-specific gut microbial biobank.</title>
        <authorList>
            <person name="Liu C."/>
        </authorList>
    </citation>
    <scope>NUCLEOTIDE SEQUENCE [LARGE SCALE GENOMIC DNA]</scope>
    <source>
        <strain evidence="2 3">0.1xD8-82</strain>
    </source>
</reference>
<keyword evidence="1" id="KW-1133">Transmembrane helix</keyword>
<keyword evidence="3" id="KW-1185">Reference proteome</keyword>
<keyword evidence="1" id="KW-0472">Membrane</keyword>
<dbReference type="AlphaFoldDB" id="A0A3A9AK69"/>
<gene>
    <name evidence="2" type="ORF">D7V94_09185</name>
</gene>
<feature type="transmembrane region" description="Helical" evidence="1">
    <location>
        <begin position="15"/>
        <end position="33"/>
    </location>
</feature>
<organism evidence="2 3">
    <name type="scientific">Parablautia intestinalis</name>
    <dbReference type="NCBI Taxonomy" id="2320100"/>
    <lineage>
        <taxon>Bacteria</taxon>
        <taxon>Bacillati</taxon>
        <taxon>Bacillota</taxon>
        <taxon>Clostridia</taxon>
        <taxon>Lachnospirales</taxon>
        <taxon>Lachnospiraceae</taxon>
        <taxon>Parablautia</taxon>
    </lineage>
</organism>
<protein>
    <recommendedName>
        <fullName evidence="4">O-antigen ligase domain-containing protein</fullName>
    </recommendedName>
</protein>